<dbReference type="SUPFAM" id="SSF47384">
    <property type="entry name" value="Homodimeric domain of signal transducing histidine kinase"/>
    <property type="match status" value="1"/>
</dbReference>
<dbReference type="InterPro" id="IPR003661">
    <property type="entry name" value="HisK_dim/P_dom"/>
</dbReference>
<feature type="modified residue" description="4-aspartylphosphate" evidence="4">
    <location>
        <position position="755"/>
    </location>
</feature>
<dbReference type="InterPro" id="IPR036097">
    <property type="entry name" value="HisK_dim/P_sf"/>
</dbReference>
<dbReference type="SMART" id="SM00388">
    <property type="entry name" value="HisKA"/>
    <property type="match status" value="1"/>
</dbReference>
<evidence type="ECO:0000259" key="7">
    <source>
        <dbReference type="PROSITE" id="PS50110"/>
    </source>
</evidence>
<dbReference type="InterPro" id="IPR011006">
    <property type="entry name" value="CheY-like_superfamily"/>
</dbReference>
<comment type="catalytic activity">
    <reaction evidence="1">
        <text>ATP + protein L-histidine = ADP + protein N-phospho-L-histidine.</text>
        <dbReference type="EC" id="2.7.13.3"/>
    </reaction>
</comment>
<dbReference type="PROSITE" id="PS50109">
    <property type="entry name" value="HIS_KIN"/>
    <property type="match status" value="1"/>
</dbReference>
<dbReference type="InterPro" id="IPR004358">
    <property type="entry name" value="Sig_transdc_His_kin-like_C"/>
</dbReference>
<gene>
    <name evidence="10" type="ORF">ACFPOU_14530</name>
</gene>
<evidence type="ECO:0000256" key="3">
    <source>
        <dbReference type="ARBA" id="ARBA00022553"/>
    </source>
</evidence>
<evidence type="ECO:0000256" key="2">
    <source>
        <dbReference type="ARBA" id="ARBA00012438"/>
    </source>
</evidence>
<dbReference type="Pfam" id="PF08447">
    <property type="entry name" value="PAS_3"/>
    <property type="match status" value="1"/>
</dbReference>
<dbReference type="InterPro" id="IPR001610">
    <property type="entry name" value="PAC"/>
</dbReference>
<dbReference type="RefSeq" id="WP_379722439.1">
    <property type="nucleotide sequence ID" value="NZ_JBHSMS010000040.1"/>
</dbReference>
<dbReference type="Gene3D" id="3.30.450.20">
    <property type="entry name" value="PAS domain"/>
    <property type="match status" value="3"/>
</dbReference>
<dbReference type="InterPro" id="IPR013656">
    <property type="entry name" value="PAS_4"/>
</dbReference>
<dbReference type="SUPFAM" id="SSF52172">
    <property type="entry name" value="CheY-like"/>
    <property type="match status" value="2"/>
</dbReference>
<dbReference type="PANTHER" id="PTHR43065:SF42">
    <property type="entry name" value="TWO-COMPONENT SENSOR PPRA"/>
    <property type="match status" value="1"/>
</dbReference>
<dbReference type="InterPro" id="IPR005467">
    <property type="entry name" value="His_kinase_dom"/>
</dbReference>
<feature type="domain" description="Response regulatory" evidence="7">
    <location>
        <begin position="705"/>
        <end position="820"/>
    </location>
</feature>
<dbReference type="PROSITE" id="PS50110">
    <property type="entry name" value="RESPONSE_REGULATORY"/>
    <property type="match status" value="2"/>
</dbReference>
<dbReference type="PROSITE" id="PS50112">
    <property type="entry name" value="PAS"/>
    <property type="match status" value="1"/>
</dbReference>
<dbReference type="SUPFAM" id="SSF55874">
    <property type="entry name" value="ATPase domain of HSP90 chaperone/DNA topoisomerase II/histidine kinase"/>
    <property type="match status" value="1"/>
</dbReference>
<evidence type="ECO:0000313" key="10">
    <source>
        <dbReference type="EMBL" id="MFC5512339.1"/>
    </source>
</evidence>
<dbReference type="PROSITE" id="PS50113">
    <property type="entry name" value="PAC"/>
    <property type="match status" value="2"/>
</dbReference>
<evidence type="ECO:0000256" key="5">
    <source>
        <dbReference type="SAM" id="MobiDB-lite"/>
    </source>
</evidence>
<feature type="modified residue" description="4-aspartylphosphate" evidence="4">
    <location>
        <position position="907"/>
    </location>
</feature>
<dbReference type="InterPro" id="IPR001789">
    <property type="entry name" value="Sig_transdc_resp-reg_receiver"/>
</dbReference>
<evidence type="ECO:0000313" key="11">
    <source>
        <dbReference type="Proteomes" id="UP001596031"/>
    </source>
</evidence>
<organism evidence="10 11">
    <name type="scientific">Massilia jejuensis</name>
    <dbReference type="NCBI Taxonomy" id="648894"/>
    <lineage>
        <taxon>Bacteria</taxon>
        <taxon>Pseudomonadati</taxon>
        <taxon>Pseudomonadota</taxon>
        <taxon>Betaproteobacteria</taxon>
        <taxon>Burkholderiales</taxon>
        <taxon>Oxalobacteraceae</taxon>
        <taxon>Telluria group</taxon>
        <taxon>Massilia</taxon>
    </lineage>
</organism>
<dbReference type="PRINTS" id="PR00344">
    <property type="entry name" value="BCTRLSENSOR"/>
</dbReference>
<dbReference type="SMART" id="SM00448">
    <property type="entry name" value="REC"/>
    <property type="match status" value="2"/>
</dbReference>
<dbReference type="CDD" id="cd00082">
    <property type="entry name" value="HisKA"/>
    <property type="match status" value="1"/>
</dbReference>
<dbReference type="Pfam" id="PF00072">
    <property type="entry name" value="Response_reg"/>
    <property type="match status" value="2"/>
</dbReference>
<dbReference type="InterPro" id="IPR000014">
    <property type="entry name" value="PAS"/>
</dbReference>
<dbReference type="EC" id="2.7.13.3" evidence="2"/>
<dbReference type="Pfam" id="PF08448">
    <property type="entry name" value="PAS_4"/>
    <property type="match status" value="2"/>
</dbReference>
<evidence type="ECO:0000259" key="9">
    <source>
        <dbReference type="PROSITE" id="PS50113"/>
    </source>
</evidence>
<dbReference type="Gene3D" id="3.40.50.2300">
    <property type="match status" value="2"/>
</dbReference>
<name>A0ABW0PI39_9BURK</name>
<dbReference type="Gene3D" id="1.10.287.130">
    <property type="match status" value="1"/>
</dbReference>
<proteinExistence type="predicted"/>
<dbReference type="Gene3D" id="3.30.565.10">
    <property type="entry name" value="Histidine kinase-like ATPase, C-terminal domain"/>
    <property type="match status" value="1"/>
</dbReference>
<sequence>MPTLHSGTTFPAFPRGGGEMGERMRAFDWAGSPLGAPATWPHSLRSAVFACLNSPVLGTVLWGPDLCMLYNDAYIASMADRHPGALGRPVAEVWGQAWQQVARPFQRALETGEGFIQENVELQVLRNGKQETTWWRFTATPLLGDDGSIAGLLNQGFDITSQVQADRARQVESERHRYALQQMPGFVAILSGPRHVYEYVNDAYIAISGERAFLGNPLRTVFPELAGQGYFELLDQVYGTGQPFSSLAAPIRLRGEREERFIDLLYHPMRDEHGAITGIFVGGYDVTERIRVTREFRASQEHLQIALDAAAMGTWAIDLRSGIARRSERHDALFGYAAPQAAWDTAAAERHVAPADRPLMRAAHARALRDGELHYEVRIDHGAGERWIAVTGKVYRDEAGQALRMAGVVADVTERRRADLALQAITAHLEDRVAQRSEQLLKIEQELRQSQKMEAVGQLTGGVAHDFNNVLQIIAGNLQLLQLALPHDEPARHRIDAAAAAVERGGRLSAQLLAFARRQPLRPRVVDIGQLIAGMDELLRQATGEAVALRIHAATGLWRTLVDPYPLENVLLNLAINARDAMDGRGTLAIEIGNAVLGGAGGHSVPGLEDGDYVVIAVSDDGPGIPPALAEKIFEPFFTTKREGEGTGLGLSMAYGFLRQSGGGIVLDSTPGRGASFRLYLPRTTQALDTPRPAAPGPVVGGTETILVVEDNTALQATVGDMLRGLGYTVLLAGDAAQALALIGGGAAIDLLFSDVVMPGAMHGPQLAATARALVPGLAVLFTSGYTQGAFGREQLGTEVELIGKPYRREELALRLRGLLDVRERGTIAGGAAESGPPAPSFAATPRPAGAAGAPGRRVLLVEDNDDARELTAELLSLLGHQARCAASAELALEMLACEPADVLMTDITLPGMSGIELVDQVRLRYPGIETIFSSGHAQFANARATDKFLLKPFSIDQLDAMLRPAG</sequence>
<dbReference type="InterPro" id="IPR003594">
    <property type="entry name" value="HATPase_dom"/>
</dbReference>
<evidence type="ECO:0000256" key="4">
    <source>
        <dbReference type="PROSITE-ProRule" id="PRU00169"/>
    </source>
</evidence>
<dbReference type="InterPro" id="IPR000700">
    <property type="entry name" value="PAS-assoc_C"/>
</dbReference>
<comment type="caution">
    <text evidence="10">The sequence shown here is derived from an EMBL/GenBank/DDBJ whole genome shotgun (WGS) entry which is preliminary data.</text>
</comment>
<protein>
    <recommendedName>
        <fullName evidence="2">histidine kinase</fullName>
        <ecNumber evidence="2">2.7.13.3</ecNumber>
    </recommendedName>
</protein>
<dbReference type="NCBIfam" id="TIGR00229">
    <property type="entry name" value="sensory_box"/>
    <property type="match status" value="1"/>
</dbReference>
<feature type="domain" description="Histidine kinase" evidence="6">
    <location>
        <begin position="462"/>
        <end position="685"/>
    </location>
</feature>
<feature type="domain" description="PAC" evidence="9">
    <location>
        <begin position="118"/>
        <end position="171"/>
    </location>
</feature>
<keyword evidence="11" id="KW-1185">Reference proteome</keyword>
<dbReference type="Proteomes" id="UP001596031">
    <property type="component" value="Unassembled WGS sequence"/>
</dbReference>
<evidence type="ECO:0000256" key="1">
    <source>
        <dbReference type="ARBA" id="ARBA00000085"/>
    </source>
</evidence>
<feature type="domain" description="PAC" evidence="9">
    <location>
        <begin position="369"/>
        <end position="424"/>
    </location>
</feature>
<accession>A0ABW0PI39</accession>
<feature type="domain" description="Response regulatory" evidence="7">
    <location>
        <begin position="858"/>
        <end position="967"/>
    </location>
</feature>
<dbReference type="SMART" id="SM00387">
    <property type="entry name" value="HATPase_c"/>
    <property type="match status" value="1"/>
</dbReference>
<dbReference type="Pfam" id="PF02518">
    <property type="entry name" value="HATPase_c"/>
    <property type="match status" value="1"/>
</dbReference>
<dbReference type="InterPro" id="IPR035965">
    <property type="entry name" value="PAS-like_dom_sf"/>
</dbReference>
<dbReference type="SMART" id="SM00086">
    <property type="entry name" value="PAC"/>
    <property type="match status" value="3"/>
</dbReference>
<dbReference type="SMART" id="SM00091">
    <property type="entry name" value="PAS"/>
    <property type="match status" value="2"/>
</dbReference>
<evidence type="ECO:0000259" key="8">
    <source>
        <dbReference type="PROSITE" id="PS50112"/>
    </source>
</evidence>
<feature type="compositionally biased region" description="Low complexity" evidence="5">
    <location>
        <begin position="830"/>
        <end position="851"/>
    </location>
</feature>
<feature type="region of interest" description="Disordered" evidence="5">
    <location>
        <begin position="829"/>
        <end position="851"/>
    </location>
</feature>
<keyword evidence="3 4" id="KW-0597">Phosphoprotein</keyword>
<dbReference type="PANTHER" id="PTHR43065">
    <property type="entry name" value="SENSOR HISTIDINE KINASE"/>
    <property type="match status" value="1"/>
</dbReference>
<reference evidence="11" key="1">
    <citation type="journal article" date="2019" name="Int. J. Syst. Evol. Microbiol.">
        <title>The Global Catalogue of Microorganisms (GCM) 10K type strain sequencing project: providing services to taxonomists for standard genome sequencing and annotation.</title>
        <authorList>
            <consortium name="The Broad Institute Genomics Platform"/>
            <consortium name="The Broad Institute Genome Sequencing Center for Infectious Disease"/>
            <person name="Wu L."/>
            <person name="Ma J."/>
        </authorList>
    </citation>
    <scope>NUCLEOTIDE SEQUENCE [LARGE SCALE GENOMIC DNA]</scope>
    <source>
        <strain evidence="11">CCUG 38813</strain>
    </source>
</reference>
<dbReference type="InterPro" id="IPR013655">
    <property type="entry name" value="PAS_fold_3"/>
</dbReference>
<dbReference type="SUPFAM" id="SSF55785">
    <property type="entry name" value="PYP-like sensor domain (PAS domain)"/>
    <property type="match status" value="3"/>
</dbReference>
<feature type="domain" description="PAS" evidence="8">
    <location>
        <begin position="299"/>
        <end position="371"/>
    </location>
</feature>
<dbReference type="EMBL" id="JBHSMS010000040">
    <property type="protein sequence ID" value="MFC5512339.1"/>
    <property type="molecule type" value="Genomic_DNA"/>
</dbReference>
<dbReference type="InterPro" id="IPR036890">
    <property type="entry name" value="HATPase_C_sf"/>
</dbReference>
<evidence type="ECO:0000259" key="6">
    <source>
        <dbReference type="PROSITE" id="PS50109"/>
    </source>
</evidence>